<name>A0A1G4KFD4_9SACH</name>
<dbReference type="Proteomes" id="UP000191024">
    <property type="component" value="Chromosome H"/>
</dbReference>
<keyword evidence="2" id="KW-1185">Reference proteome</keyword>
<dbReference type="Gene3D" id="3.30.230.100">
    <property type="match status" value="1"/>
</dbReference>
<organism evidence="1 2">
    <name type="scientific">Lachancea mirantina</name>
    <dbReference type="NCBI Taxonomy" id="1230905"/>
    <lineage>
        <taxon>Eukaryota</taxon>
        <taxon>Fungi</taxon>
        <taxon>Dikarya</taxon>
        <taxon>Ascomycota</taxon>
        <taxon>Saccharomycotina</taxon>
        <taxon>Saccharomycetes</taxon>
        <taxon>Saccharomycetales</taxon>
        <taxon>Saccharomycetaceae</taxon>
        <taxon>Lachancea</taxon>
    </lineage>
</organism>
<proteinExistence type="predicted"/>
<dbReference type="EMBL" id="LT598468">
    <property type="protein sequence ID" value="SCV03142.1"/>
    <property type="molecule type" value="Genomic_DNA"/>
</dbReference>
<evidence type="ECO:0000313" key="1">
    <source>
        <dbReference type="EMBL" id="SCV03142.1"/>
    </source>
</evidence>
<dbReference type="AlphaFoldDB" id="A0A1G4KFD4"/>
<reference evidence="2" key="1">
    <citation type="submission" date="2016-03" db="EMBL/GenBank/DDBJ databases">
        <authorList>
            <person name="Devillers H."/>
        </authorList>
    </citation>
    <scope>NUCLEOTIDE SEQUENCE [LARGE SCALE GENOMIC DNA]</scope>
</reference>
<sequence length="134" mass="14092">MDLTRTLCRDSQSPWGELFHVIASVPTEAAKTAAKTPITFAIAAGSHAAASPPLPLAAYVYAVPRGKEAFATVLSGSEDDLAHETANRVALLCARRFGRPCYVALSAASTPWDSALICQECVKVVNDGDRSAST</sequence>
<gene>
    <name evidence="1" type="ORF">LAMI_0H05798G</name>
</gene>
<dbReference type="STRING" id="1230905.A0A1G4KFD4"/>
<evidence type="ECO:0000313" key="2">
    <source>
        <dbReference type="Proteomes" id="UP000191024"/>
    </source>
</evidence>
<accession>A0A1G4KFD4</accession>
<protein>
    <submittedName>
        <fullName evidence="1">LAMI_0H05798g1_1</fullName>
    </submittedName>
</protein>